<dbReference type="SUPFAM" id="SSF55073">
    <property type="entry name" value="Nucleotide cyclase"/>
    <property type="match status" value="1"/>
</dbReference>
<proteinExistence type="predicted"/>
<dbReference type="InterPro" id="IPR041522">
    <property type="entry name" value="CdaR_GGDEF"/>
</dbReference>
<feature type="modified residue" description="4-aspartylphosphate" evidence="8">
    <location>
        <position position="57"/>
    </location>
</feature>
<evidence type="ECO:0000256" key="2">
    <source>
        <dbReference type="ARBA" id="ARBA00022490"/>
    </source>
</evidence>
<dbReference type="InterPro" id="IPR043128">
    <property type="entry name" value="Rev_trsase/Diguanyl_cyclase"/>
</dbReference>
<dbReference type="Gene3D" id="3.40.50.2300">
    <property type="match status" value="1"/>
</dbReference>
<dbReference type="InterPro" id="IPR018062">
    <property type="entry name" value="HTH_AraC-typ_CS"/>
</dbReference>
<keyword evidence="7" id="KW-0804">Transcription</keyword>
<dbReference type="RefSeq" id="WP_307202262.1">
    <property type="nucleotide sequence ID" value="NZ_JAUSSU010000002.1"/>
</dbReference>
<dbReference type="Gene3D" id="1.10.10.60">
    <property type="entry name" value="Homeodomain-like"/>
    <property type="match status" value="2"/>
</dbReference>
<evidence type="ECO:0000256" key="5">
    <source>
        <dbReference type="ARBA" id="ARBA00023015"/>
    </source>
</evidence>
<dbReference type="InterPro" id="IPR018060">
    <property type="entry name" value="HTH_AraC"/>
</dbReference>
<dbReference type="CDD" id="cd17536">
    <property type="entry name" value="REC_YesN-like"/>
    <property type="match status" value="1"/>
</dbReference>
<dbReference type="PROSITE" id="PS00041">
    <property type="entry name" value="HTH_ARAC_FAMILY_1"/>
    <property type="match status" value="1"/>
</dbReference>
<dbReference type="PRINTS" id="PR00032">
    <property type="entry name" value="HTHARAC"/>
</dbReference>
<dbReference type="InterPro" id="IPR009057">
    <property type="entry name" value="Homeodomain-like_sf"/>
</dbReference>
<organism evidence="12 13">
    <name type="scientific">Paenibacillus harenae</name>
    <dbReference type="NCBI Taxonomy" id="306543"/>
    <lineage>
        <taxon>Bacteria</taxon>
        <taxon>Bacillati</taxon>
        <taxon>Bacillota</taxon>
        <taxon>Bacilli</taxon>
        <taxon>Bacillales</taxon>
        <taxon>Paenibacillaceae</taxon>
        <taxon>Paenibacillus</taxon>
    </lineage>
</organism>
<dbReference type="SUPFAM" id="SSF46689">
    <property type="entry name" value="Homeodomain-like"/>
    <property type="match status" value="2"/>
</dbReference>
<keyword evidence="13" id="KW-1185">Reference proteome</keyword>
<reference evidence="12 13" key="1">
    <citation type="submission" date="2023-07" db="EMBL/GenBank/DDBJ databases">
        <title>Sorghum-associated microbial communities from plants grown in Nebraska, USA.</title>
        <authorList>
            <person name="Schachtman D."/>
        </authorList>
    </citation>
    <scope>NUCLEOTIDE SEQUENCE [LARGE SCALE GENOMIC DNA]</scope>
    <source>
        <strain evidence="12 13">CC482</strain>
    </source>
</reference>
<dbReference type="SUPFAM" id="SSF52172">
    <property type="entry name" value="CheY-like"/>
    <property type="match status" value="1"/>
</dbReference>
<sequence>MDIIKVILADDEPLIIKGLRKLINWEAMGLAIVGQAYDGNELLELIESSEPDIVISDISMPHRTGIEIIKELKQRNHPAKVIFISAYQEFSYARDAVTYGAVDYLVKPVVKQQLEDVLQGVLSSITEQQEEMKRKNKLQQLEKKSKHEELQERLLQLTDGSLTPQSEGYKLLAAELRGPLNSVAILEIDQLADVSDRWSEKEGRLIEFAIGNIVQEIVVAANHGLAFLRNHKFIAVISHADLREAVAMTQDILDKIKLYLKLSVSAGVSGPADGTDKLEHAYREAEQALQLNYFLGRGKVIGYEAQESKQPFDKELYGMQMEVVRGLTSNAWQEALAALNKLLAIIRTGAYGNRTLAVSTCLSSVLFIVQEMTKSGVQLPGGAIDMHELQSRLGSCETFKLMQEEMVRAIEQIYSMVDVDSGNKDKILLSKIKQYIEEKYAEEITLESVAGIAFMNPYYFSSFFKKHTKQNFKQYVTEVRMKQAVRLLLHTDMMVYEIADQVGYNNARHFSDMFKKQFGRLPNDYRQERKKNE</sequence>
<evidence type="ECO:0000256" key="8">
    <source>
        <dbReference type="PROSITE-ProRule" id="PRU00169"/>
    </source>
</evidence>
<dbReference type="InterPro" id="IPR020449">
    <property type="entry name" value="Tscrpt_reg_AraC-type_HTH"/>
</dbReference>
<evidence type="ECO:0000256" key="3">
    <source>
        <dbReference type="ARBA" id="ARBA00022553"/>
    </source>
</evidence>
<evidence type="ECO:0000259" key="10">
    <source>
        <dbReference type="PROSITE" id="PS50110"/>
    </source>
</evidence>
<dbReference type="Proteomes" id="UP001229346">
    <property type="component" value="Unassembled WGS sequence"/>
</dbReference>
<evidence type="ECO:0000313" key="12">
    <source>
        <dbReference type="EMBL" id="MDQ0111924.1"/>
    </source>
</evidence>
<feature type="domain" description="GGDEF" evidence="11">
    <location>
        <begin position="179"/>
        <end position="305"/>
    </location>
</feature>
<keyword evidence="2" id="KW-0963">Cytoplasm</keyword>
<evidence type="ECO:0000256" key="1">
    <source>
        <dbReference type="ARBA" id="ARBA00004496"/>
    </source>
</evidence>
<keyword evidence="5" id="KW-0805">Transcription regulation</keyword>
<dbReference type="SMART" id="SM00448">
    <property type="entry name" value="REC"/>
    <property type="match status" value="1"/>
</dbReference>
<protein>
    <submittedName>
        <fullName evidence="12">Two-component system response regulator YesN</fullName>
    </submittedName>
</protein>
<dbReference type="InterPro" id="IPR001789">
    <property type="entry name" value="Sig_transdc_resp-reg_receiver"/>
</dbReference>
<evidence type="ECO:0000256" key="6">
    <source>
        <dbReference type="ARBA" id="ARBA00023125"/>
    </source>
</evidence>
<dbReference type="Pfam" id="PF17853">
    <property type="entry name" value="GGDEF_2"/>
    <property type="match status" value="1"/>
</dbReference>
<dbReference type="Gene3D" id="3.30.70.270">
    <property type="match status" value="1"/>
</dbReference>
<dbReference type="PROSITE" id="PS50887">
    <property type="entry name" value="GGDEF"/>
    <property type="match status" value="1"/>
</dbReference>
<keyword evidence="4" id="KW-0902">Two-component regulatory system</keyword>
<evidence type="ECO:0000259" key="9">
    <source>
        <dbReference type="PROSITE" id="PS01124"/>
    </source>
</evidence>
<gene>
    <name evidence="12" type="ORF">J2T15_001357</name>
</gene>
<evidence type="ECO:0000256" key="7">
    <source>
        <dbReference type="ARBA" id="ARBA00023163"/>
    </source>
</evidence>
<dbReference type="PROSITE" id="PS50110">
    <property type="entry name" value="RESPONSE_REGULATORY"/>
    <property type="match status" value="1"/>
</dbReference>
<accession>A0ABT9U0U2</accession>
<dbReference type="InterPro" id="IPR000160">
    <property type="entry name" value="GGDEF_dom"/>
</dbReference>
<keyword evidence="3 8" id="KW-0597">Phosphoprotein</keyword>
<feature type="domain" description="Response regulatory" evidence="10">
    <location>
        <begin position="5"/>
        <end position="122"/>
    </location>
</feature>
<dbReference type="PANTHER" id="PTHR42713:SF3">
    <property type="entry name" value="TRANSCRIPTIONAL REGULATORY PROTEIN HPTR"/>
    <property type="match status" value="1"/>
</dbReference>
<dbReference type="InterPro" id="IPR011006">
    <property type="entry name" value="CheY-like_superfamily"/>
</dbReference>
<dbReference type="PROSITE" id="PS01124">
    <property type="entry name" value="HTH_ARAC_FAMILY_2"/>
    <property type="match status" value="1"/>
</dbReference>
<name>A0ABT9U0U2_PAEHA</name>
<evidence type="ECO:0000256" key="4">
    <source>
        <dbReference type="ARBA" id="ARBA00023012"/>
    </source>
</evidence>
<comment type="subcellular location">
    <subcellularLocation>
        <location evidence="1">Cytoplasm</location>
    </subcellularLocation>
</comment>
<dbReference type="Pfam" id="PF00072">
    <property type="entry name" value="Response_reg"/>
    <property type="match status" value="1"/>
</dbReference>
<comment type="caution">
    <text evidence="12">The sequence shown here is derived from an EMBL/GenBank/DDBJ whole genome shotgun (WGS) entry which is preliminary data.</text>
</comment>
<evidence type="ECO:0000313" key="13">
    <source>
        <dbReference type="Proteomes" id="UP001229346"/>
    </source>
</evidence>
<dbReference type="SMART" id="SM00342">
    <property type="entry name" value="HTH_ARAC"/>
    <property type="match status" value="1"/>
</dbReference>
<dbReference type="Pfam" id="PF12833">
    <property type="entry name" value="HTH_18"/>
    <property type="match status" value="1"/>
</dbReference>
<evidence type="ECO:0000259" key="11">
    <source>
        <dbReference type="PROSITE" id="PS50887"/>
    </source>
</evidence>
<dbReference type="PANTHER" id="PTHR42713">
    <property type="entry name" value="HISTIDINE KINASE-RELATED"/>
    <property type="match status" value="1"/>
</dbReference>
<dbReference type="InterPro" id="IPR029787">
    <property type="entry name" value="Nucleotide_cyclase"/>
</dbReference>
<feature type="domain" description="HTH araC/xylS-type" evidence="9">
    <location>
        <begin position="430"/>
        <end position="528"/>
    </location>
</feature>
<dbReference type="EMBL" id="JAUSSU010000002">
    <property type="protein sequence ID" value="MDQ0111924.1"/>
    <property type="molecule type" value="Genomic_DNA"/>
</dbReference>
<keyword evidence="6" id="KW-0238">DNA-binding</keyword>
<dbReference type="InterPro" id="IPR051552">
    <property type="entry name" value="HptR"/>
</dbReference>